<name>A0A8J8MC99_9FIRM</name>
<evidence type="ECO:0000313" key="1">
    <source>
        <dbReference type="EMBL" id="QUH30374.1"/>
    </source>
</evidence>
<dbReference type="EMBL" id="CP058561">
    <property type="protein sequence ID" value="QUH30374.1"/>
    <property type="molecule type" value="Genomic_DNA"/>
</dbReference>
<gene>
    <name evidence="1" type="ORF">HYG85_16260</name>
</gene>
<organism evidence="1 2">
    <name type="scientific">Vallitalea guaymasensis</name>
    <dbReference type="NCBI Taxonomy" id="1185412"/>
    <lineage>
        <taxon>Bacteria</taxon>
        <taxon>Bacillati</taxon>
        <taxon>Bacillota</taxon>
        <taxon>Clostridia</taxon>
        <taxon>Lachnospirales</taxon>
        <taxon>Vallitaleaceae</taxon>
        <taxon>Vallitalea</taxon>
    </lineage>
</organism>
<keyword evidence="2" id="KW-1185">Reference proteome</keyword>
<protein>
    <submittedName>
        <fullName evidence="1">Uncharacterized protein</fullName>
    </submittedName>
</protein>
<dbReference type="KEGG" id="vgu:HYG85_16260"/>
<accession>A0A8J8MC99</accession>
<proteinExistence type="predicted"/>
<dbReference type="AlphaFoldDB" id="A0A8J8MC99"/>
<dbReference type="Proteomes" id="UP000677305">
    <property type="component" value="Chromosome"/>
</dbReference>
<evidence type="ECO:0000313" key="2">
    <source>
        <dbReference type="Proteomes" id="UP000677305"/>
    </source>
</evidence>
<dbReference type="RefSeq" id="WP_212690544.1">
    <property type="nucleotide sequence ID" value="NZ_CP058561.1"/>
</dbReference>
<sequence>MITAYLVGISTYQENEDIEVRYCIYDDDELICKESVWREYRKPLVVTHWALLTLLKKLKEFGDKDITVKINDGALYEQIKGTSTSKNKEVMKTAKKVRERLEHYPNITVTNVGTDNDELKKWNKILES</sequence>
<reference evidence="1 2" key="1">
    <citation type="submission" date="2020-07" db="EMBL/GenBank/DDBJ databases">
        <title>Vallitalea guaymasensis genome.</title>
        <authorList>
            <person name="Postec A."/>
        </authorList>
    </citation>
    <scope>NUCLEOTIDE SEQUENCE [LARGE SCALE GENOMIC DNA]</scope>
    <source>
        <strain evidence="1 2">Ra1766G1</strain>
    </source>
</reference>